<sequence>PAQYCVERFGTALEAFKHAETCRNPQTRFFLCLVPLCRSAMRGTRYQSRFSRAHINAHVQHGDVDLDALPVPQEAEALRVYSNCDLLWTMLSESHVGVGGQDGPDQDTSDNLEQDLAGELSYGDQELLGTVGKRVLAWNTSIWSQPPSSHPH</sequence>
<accession>A0AA40DN01</accession>
<protein>
    <submittedName>
        <fullName evidence="1">Uncharacterized protein</fullName>
    </submittedName>
</protein>
<reference evidence="1" key="1">
    <citation type="submission" date="2023-06" db="EMBL/GenBank/DDBJ databases">
        <title>Genome-scale phylogeny and comparative genomics of the fungal order Sordariales.</title>
        <authorList>
            <consortium name="Lawrence Berkeley National Laboratory"/>
            <person name="Hensen N."/>
            <person name="Bonometti L."/>
            <person name="Westerberg I."/>
            <person name="Brannstrom I.O."/>
            <person name="Guillou S."/>
            <person name="Cros-Aarteil S."/>
            <person name="Calhoun S."/>
            <person name="Haridas S."/>
            <person name="Kuo A."/>
            <person name="Mondo S."/>
            <person name="Pangilinan J."/>
            <person name="Riley R."/>
            <person name="Labutti K."/>
            <person name="Andreopoulos B."/>
            <person name="Lipzen A."/>
            <person name="Chen C."/>
            <person name="Yanf M."/>
            <person name="Daum C."/>
            <person name="Ng V."/>
            <person name="Clum A."/>
            <person name="Steindorff A."/>
            <person name="Ohm R."/>
            <person name="Martin F."/>
            <person name="Silar P."/>
            <person name="Natvig D."/>
            <person name="Lalanne C."/>
            <person name="Gautier V."/>
            <person name="Ament-Velasquez S.L."/>
            <person name="Kruys A."/>
            <person name="Hutchinson M.I."/>
            <person name="Powell A.J."/>
            <person name="Barry K."/>
            <person name="Miller A.N."/>
            <person name="Grigoriev I.V."/>
            <person name="Debuchy R."/>
            <person name="Gladieux P."/>
            <person name="Thoren M.H."/>
            <person name="Johannesson H."/>
        </authorList>
    </citation>
    <scope>NUCLEOTIDE SEQUENCE</scope>
    <source>
        <strain evidence="1">CBS 540.89</strain>
    </source>
</reference>
<name>A0AA40DN01_9PEZI</name>
<feature type="non-terminal residue" evidence="1">
    <location>
        <position position="1"/>
    </location>
</feature>
<comment type="caution">
    <text evidence="1">The sequence shown here is derived from an EMBL/GenBank/DDBJ whole genome shotgun (WGS) entry which is preliminary data.</text>
</comment>
<dbReference type="Proteomes" id="UP001172159">
    <property type="component" value="Unassembled WGS sequence"/>
</dbReference>
<organism evidence="1 2">
    <name type="scientific">Apiosordaria backusii</name>
    <dbReference type="NCBI Taxonomy" id="314023"/>
    <lineage>
        <taxon>Eukaryota</taxon>
        <taxon>Fungi</taxon>
        <taxon>Dikarya</taxon>
        <taxon>Ascomycota</taxon>
        <taxon>Pezizomycotina</taxon>
        <taxon>Sordariomycetes</taxon>
        <taxon>Sordariomycetidae</taxon>
        <taxon>Sordariales</taxon>
        <taxon>Lasiosphaeriaceae</taxon>
        <taxon>Apiosordaria</taxon>
    </lineage>
</organism>
<dbReference type="AlphaFoldDB" id="A0AA40DN01"/>
<keyword evidence="2" id="KW-1185">Reference proteome</keyword>
<proteinExistence type="predicted"/>
<dbReference type="EMBL" id="JAUKTV010000020">
    <property type="protein sequence ID" value="KAK0705798.1"/>
    <property type="molecule type" value="Genomic_DNA"/>
</dbReference>
<gene>
    <name evidence="1" type="ORF">B0T21DRAFT_431071</name>
</gene>
<evidence type="ECO:0000313" key="1">
    <source>
        <dbReference type="EMBL" id="KAK0705798.1"/>
    </source>
</evidence>
<evidence type="ECO:0000313" key="2">
    <source>
        <dbReference type="Proteomes" id="UP001172159"/>
    </source>
</evidence>